<comment type="similarity">
    <text evidence="1 3">Belongs to the class-II aminoacyl-tRNA synthetase family.</text>
</comment>
<dbReference type="HAMAP" id="MF_00127">
    <property type="entry name" value="His_tRNA_synth"/>
    <property type="match status" value="1"/>
</dbReference>
<evidence type="ECO:0000256" key="1">
    <source>
        <dbReference type="ARBA" id="ARBA00008226"/>
    </source>
</evidence>
<dbReference type="GO" id="GO:0004821">
    <property type="term" value="F:histidine-tRNA ligase activity"/>
    <property type="evidence" value="ECO:0007669"/>
    <property type="project" value="UniProtKB-UniRule"/>
</dbReference>
<reference evidence="7 9" key="2">
    <citation type="submission" date="2023-12" db="EMBL/GenBank/DDBJ databases">
        <title>Hybrid Genome Assemblies of Mycoplasma cynos and Mycoplasma felis isolated from Dogs and Cats with Infectious Respiratory Disease.</title>
        <authorList>
            <person name="Framst I."/>
            <person name="Cai H."/>
            <person name="Ramesh P."/>
            <person name="Maboni G."/>
        </authorList>
    </citation>
    <scope>NUCLEOTIDE SEQUENCE [LARGE SCALE GENOMIC DNA]</scope>
    <source>
        <strain evidence="7 9">30510</strain>
    </source>
</reference>
<dbReference type="InterPro" id="IPR006195">
    <property type="entry name" value="aa-tRNA-synth_II"/>
</dbReference>
<feature type="domain" description="Aminoacyl-transfer RNA synthetases class-II family profile" evidence="5">
    <location>
        <begin position="1"/>
        <end position="354"/>
    </location>
</feature>
<keyword evidence="3" id="KW-0547">Nucleotide-binding</keyword>
<keyword evidence="3 6" id="KW-0030">Aminoacyl-tRNA synthetase</keyword>
<dbReference type="GO" id="GO:0006427">
    <property type="term" value="P:histidyl-tRNA aminoacylation"/>
    <property type="evidence" value="ECO:0007669"/>
    <property type="project" value="UniProtKB-UniRule"/>
</dbReference>
<dbReference type="NCBIfam" id="TIGR00442">
    <property type="entry name" value="hisS"/>
    <property type="match status" value="1"/>
</dbReference>
<evidence type="ECO:0000259" key="5">
    <source>
        <dbReference type="PROSITE" id="PS50862"/>
    </source>
</evidence>
<dbReference type="InterPro" id="IPR004516">
    <property type="entry name" value="HisRS/HisZ"/>
</dbReference>
<protein>
    <recommendedName>
        <fullName evidence="3">Histidine--tRNA ligase</fullName>
        <ecNumber evidence="3">6.1.1.21</ecNumber>
    </recommendedName>
    <alternativeName>
        <fullName evidence="3">Histidyl-tRNA synthetase</fullName>
        <shortName evidence="3">HisRS</shortName>
    </alternativeName>
</protein>
<dbReference type="PROSITE" id="PS50862">
    <property type="entry name" value="AA_TRNA_LIGASE_II"/>
    <property type="match status" value="1"/>
</dbReference>
<dbReference type="Pfam" id="PF13393">
    <property type="entry name" value="tRNA-synt_His"/>
    <property type="match status" value="1"/>
</dbReference>
<dbReference type="EMBL" id="CP141046">
    <property type="protein sequence ID" value="WQQ20091.1"/>
    <property type="molecule type" value="Genomic_DNA"/>
</dbReference>
<comment type="catalytic activity">
    <reaction evidence="3">
        <text>tRNA(His) + L-histidine + ATP = L-histidyl-tRNA(His) + AMP + diphosphate + H(+)</text>
        <dbReference type="Rhea" id="RHEA:17313"/>
        <dbReference type="Rhea" id="RHEA-COMP:9665"/>
        <dbReference type="Rhea" id="RHEA-COMP:9689"/>
        <dbReference type="ChEBI" id="CHEBI:15378"/>
        <dbReference type="ChEBI" id="CHEBI:30616"/>
        <dbReference type="ChEBI" id="CHEBI:33019"/>
        <dbReference type="ChEBI" id="CHEBI:57595"/>
        <dbReference type="ChEBI" id="CHEBI:78442"/>
        <dbReference type="ChEBI" id="CHEBI:78527"/>
        <dbReference type="ChEBI" id="CHEBI:456215"/>
        <dbReference type="EC" id="6.1.1.21"/>
    </reaction>
</comment>
<keyword evidence="3 6" id="KW-0436">Ligase</keyword>
<evidence type="ECO:0000256" key="2">
    <source>
        <dbReference type="ARBA" id="ARBA00022840"/>
    </source>
</evidence>
<comment type="subcellular location">
    <subcellularLocation>
        <location evidence="3">Cytoplasm</location>
    </subcellularLocation>
</comment>
<dbReference type="RefSeq" id="WP_129720447.1">
    <property type="nucleotide sequence ID" value="NZ_CP103987.1"/>
</dbReference>
<dbReference type="Proteomes" id="UP001327314">
    <property type="component" value="Chromosome"/>
</dbReference>
<keyword evidence="3" id="KW-0963">Cytoplasm</keyword>
<dbReference type="PANTHER" id="PTHR43707">
    <property type="entry name" value="HISTIDYL-TRNA SYNTHETASE"/>
    <property type="match status" value="1"/>
</dbReference>
<dbReference type="GO" id="GO:0005737">
    <property type="term" value="C:cytoplasm"/>
    <property type="evidence" value="ECO:0007669"/>
    <property type="project" value="UniProtKB-SubCell"/>
</dbReference>
<organism evidence="6 8">
    <name type="scientific">Mycoplasmopsis cynos</name>
    <dbReference type="NCBI Taxonomy" id="171284"/>
    <lineage>
        <taxon>Bacteria</taxon>
        <taxon>Bacillati</taxon>
        <taxon>Mycoplasmatota</taxon>
        <taxon>Mycoplasmoidales</taxon>
        <taxon>Metamycoplasmataceae</taxon>
        <taxon>Mycoplasmopsis</taxon>
    </lineage>
</organism>
<dbReference type="GO" id="GO:0005524">
    <property type="term" value="F:ATP binding"/>
    <property type="evidence" value="ECO:0007669"/>
    <property type="project" value="UniProtKB-UniRule"/>
</dbReference>
<dbReference type="InterPro" id="IPR045864">
    <property type="entry name" value="aa-tRNA-synth_II/BPL/LPL"/>
</dbReference>
<keyword evidence="6" id="KW-0614">Plasmid</keyword>
<dbReference type="InterPro" id="IPR015807">
    <property type="entry name" value="His-tRNA-ligase"/>
</dbReference>
<name>A0A449AHK1_9BACT</name>
<evidence type="ECO:0000313" key="8">
    <source>
        <dbReference type="Proteomes" id="UP000289506"/>
    </source>
</evidence>
<feature type="binding site" evidence="4">
    <location>
        <begin position="258"/>
        <end position="259"/>
    </location>
    <ligand>
        <name>L-histidine</name>
        <dbReference type="ChEBI" id="CHEBI:57595"/>
    </ligand>
</feature>
<reference evidence="6 8" key="1">
    <citation type="submission" date="2019-01" db="EMBL/GenBank/DDBJ databases">
        <authorList>
            <consortium name="Pathogen Informatics"/>
        </authorList>
    </citation>
    <scope>NUCLEOTIDE SEQUENCE [LARGE SCALE GENOMIC DNA]</scope>
    <source>
        <strain evidence="6 8">NCTC10142</strain>
        <plasmid evidence="8">13</plasmid>
    </source>
</reference>
<evidence type="ECO:0000313" key="7">
    <source>
        <dbReference type="EMBL" id="WQQ20091.1"/>
    </source>
</evidence>
<dbReference type="EMBL" id="LR214986">
    <property type="protein sequence ID" value="VEU64473.1"/>
    <property type="molecule type" value="Genomic_DNA"/>
</dbReference>
<dbReference type="InterPro" id="IPR041715">
    <property type="entry name" value="HisRS-like_core"/>
</dbReference>
<evidence type="ECO:0000313" key="9">
    <source>
        <dbReference type="Proteomes" id="UP001327314"/>
    </source>
</evidence>
<dbReference type="EC" id="6.1.1.21" evidence="3"/>
<evidence type="ECO:0000256" key="4">
    <source>
        <dbReference type="PIRSR" id="PIRSR001549-1"/>
    </source>
</evidence>
<feature type="binding site" evidence="4">
    <location>
        <position position="109"/>
    </location>
    <ligand>
        <name>L-histidine</name>
        <dbReference type="ChEBI" id="CHEBI:57595"/>
    </ligand>
</feature>
<keyword evidence="3" id="KW-0648">Protein biosynthesis</keyword>
<proteinExistence type="inferred from homology"/>
<feature type="binding site" evidence="4">
    <location>
        <position position="127"/>
    </location>
    <ligand>
        <name>L-histidine</name>
        <dbReference type="ChEBI" id="CHEBI:57595"/>
    </ligand>
</feature>
<dbReference type="Proteomes" id="UP000289506">
    <property type="component" value="Plasmid 13"/>
</dbReference>
<dbReference type="CDD" id="cd00773">
    <property type="entry name" value="HisRS-like_core"/>
    <property type="match status" value="1"/>
</dbReference>
<geneLocation type="plasmid" evidence="6 8">
    <name>13</name>
</geneLocation>
<sequence length="449" mass="52417">MFKKVKGTKDYSPVELFMRNVVTSIFVDKVRKSGFLEIETPIIEPLELFKRSSEQSEIVKKEMFEFSDKANRNLVLRPEGTASFIRAYVENKWFSLPNQKFYYYGPMFRYEQPQKGRYRQFYQAGIEIVGEKNYLKDVEAIYLGATILLELELPYILKINSIGDEASRAKYQEDLKKYLLPFKDQLSDISKERLDSGKVLRILDDKVDSKLDFMKNAPKISDYLSEESKTYFNNVQNSLDDLGIPFIVSNDLVRGLDYYDEIVFEFVYDTNNKSSQSTIIGGGRYSNLISDLGGPNLSSVGFGLGIDRLVDYLTSLEIFEKDFFEHSVNSFDIYIASTMNEENVNILFKKFYTPLIDISGIDLYFEYDVIKSNKAYERAKKYQAKIMISDDVKYKDLFFAKNLITNEKIYFAKNEEGLRTLFEFFLECEELDRINEEELYDLIEGDEDE</sequence>
<feature type="binding site" evidence="4">
    <location>
        <position position="254"/>
    </location>
    <ligand>
        <name>L-histidine</name>
        <dbReference type="ChEBI" id="CHEBI:57595"/>
    </ligand>
</feature>
<accession>A0A449AHK1</accession>
<dbReference type="Gene3D" id="3.30.930.10">
    <property type="entry name" value="Bira Bifunctional Protein, Domain 2"/>
    <property type="match status" value="1"/>
</dbReference>
<dbReference type="PIRSF" id="PIRSF001549">
    <property type="entry name" value="His-tRNA_synth"/>
    <property type="match status" value="1"/>
</dbReference>
<comment type="subunit">
    <text evidence="3">Homodimer.</text>
</comment>
<feature type="binding site" evidence="4">
    <location>
        <position position="123"/>
    </location>
    <ligand>
        <name>L-histidine</name>
        <dbReference type="ChEBI" id="CHEBI:57595"/>
    </ligand>
</feature>
<evidence type="ECO:0000313" key="6">
    <source>
        <dbReference type="EMBL" id="VEU64473.1"/>
    </source>
</evidence>
<feature type="binding site" evidence="4">
    <location>
        <begin position="79"/>
        <end position="81"/>
    </location>
    <ligand>
        <name>L-histidine</name>
        <dbReference type="ChEBI" id="CHEBI:57595"/>
    </ligand>
</feature>
<dbReference type="AlphaFoldDB" id="A0A449AHK1"/>
<dbReference type="SUPFAM" id="SSF55681">
    <property type="entry name" value="Class II aaRS and biotin synthetases"/>
    <property type="match status" value="1"/>
</dbReference>
<gene>
    <name evidence="3 6" type="primary">hisS</name>
    <name evidence="6" type="ORF">NCTC10142_00216</name>
    <name evidence="7" type="ORF">RRG46_00860</name>
</gene>
<keyword evidence="2 3" id="KW-0067">ATP-binding</keyword>
<dbReference type="PANTHER" id="PTHR43707:SF1">
    <property type="entry name" value="HISTIDINE--TRNA LIGASE, MITOCHONDRIAL-RELATED"/>
    <property type="match status" value="1"/>
</dbReference>
<evidence type="ECO:0000256" key="3">
    <source>
        <dbReference type="HAMAP-Rule" id="MF_00127"/>
    </source>
</evidence>